<evidence type="ECO:0000256" key="2">
    <source>
        <dbReference type="ARBA" id="ARBA00006301"/>
    </source>
</evidence>
<dbReference type="GO" id="GO:0008168">
    <property type="term" value="F:methyltransferase activity"/>
    <property type="evidence" value="ECO:0007669"/>
    <property type="project" value="UniProtKB-KW"/>
</dbReference>
<evidence type="ECO:0000256" key="12">
    <source>
        <dbReference type="ARBA" id="ARBA00023242"/>
    </source>
</evidence>
<dbReference type="GO" id="GO:0006364">
    <property type="term" value="P:rRNA processing"/>
    <property type="evidence" value="ECO:0007669"/>
    <property type="project" value="UniProtKB-UniRule"/>
</dbReference>
<keyword evidence="6 13" id="KW-0489">Methyltransferase</keyword>
<name>A0A1J1IYF9_9DIPT</name>
<dbReference type="OrthoDB" id="10258825at2759"/>
<dbReference type="Pfam" id="PF05148">
    <property type="entry name" value="Methyltransf_8"/>
    <property type="match status" value="1"/>
</dbReference>
<feature type="compositionally biased region" description="Low complexity" evidence="14">
    <location>
        <begin position="20"/>
        <end position="29"/>
    </location>
</feature>
<dbReference type="Gene3D" id="3.40.50.150">
    <property type="entry name" value="Vaccinia Virus protein VP39"/>
    <property type="match status" value="1"/>
</dbReference>
<feature type="compositionally biased region" description="Basic residues" evidence="14">
    <location>
        <begin position="30"/>
        <end position="46"/>
    </location>
</feature>
<keyword evidence="16" id="KW-1185">Reference proteome</keyword>
<feature type="region of interest" description="Disordered" evidence="14">
    <location>
        <begin position="1"/>
        <end position="104"/>
    </location>
</feature>
<dbReference type="Gene3D" id="1.10.10.2150">
    <property type="entry name" value="Ribosomal RNA-processing protein 8, N-terminal domain"/>
    <property type="match status" value="1"/>
</dbReference>
<evidence type="ECO:0000256" key="9">
    <source>
        <dbReference type="ARBA" id="ARBA00022853"/>
    </source>
</evidence>
<keyword evidence="11" id="KW-0804">Transcription</keyword>
<organism evidence="15 16">
    <name type="scientific">Clunio marinus</name>
    <dbReference type="NCBI Taxonomy" id="568069"/>
    <lineage>
        <taxon>Eukaryota</taxon>
        <taxon>Metazoa</taxon>
        <taxon>Ecdysozoa</taxon>
        <taxon>Arthropoda</taxon>
        <taxon>Hexapoda</taxon>
        <taxon>Insecta</taxon>
        <taxon>Pterygota</taxon>
        <taxon>Neoptera</taxon>
        <taxon>Endopterygota</taxon>
        <taxon>Diptera</taxon>
        <taxon>Nematocera</taxon>
        <taxon>Chironomoidea</taxon>
        <taxon>Chironomidae</taxon>
        <taxon>Clunio</taxon>
    </lineage>
</organism>
<protein>
    <recommendedName>
        <fullName evidence="3 13">Ribosomal RNA-processing protein 8</fullName>
        <ecNumber evidence="13">2.1.1.-</ecNumber>
    </recommendedName>
</protein>
<evidence type="ECO:0000313" key="15">
    <source>
        <dbReference type="EMBL" id="CRL04182.1"/>
    </source>
</evidence>
<proteinExistence type="inferred from homology"/>
<gene>
    <name evidence="15" type="ORF">CLUMA_CG017289</name>
</gene>
<dbReference type="InterPro" id="IPR042036">
    <property type="entry name" value="RRP8_N"/>
</dbReference>
<dbReference type="EMBL" id="CVRI01000061">
    <property type="protein sequence ID" value="CRL04182.1"/>
    <property type="molecule type" value="Genomic_DNA"/>
</dbReference>
<keyword evidence="5 13" id="KW-0698">rRNA processing</keyword>
<sequence>MSGKPFEDCDVWEESKSNDNLKQSSFSFKKNLKNKTKTKKAKKRNHSSMEEDVEAGKYVRAPNYEPLDSLIQDTPPNQKKDKKKRKYEAVDKSNQSSDGVTPEKKKKIIEKHLESQKTSNNKANGENVKTFQNKLRENLKGSRFRFLNEQMYKQTGSESMKTFQEDSTAFEAYHEGFRHQISQWPMNPLDRIIKNIKKLPKNHVIVDMGCGDARLSQSVLQKVYSIDLVSNIEGVIESDMAKTPLESNSTHVVVYCLSLMGTNLKDFFIEANRILKLNGIIKIAEVSSRFDNIDTFIQFVQKCGFELVSKDLTHNLFYFLNFKKTHDVNNFNKKIPDYQLKPCLYKKR</sequence>
<evidence type="ECO:0000256" key="6">
    <source>
        <dbReference type="ARBA" id="ARBA00022603"/>
    </source>
</evidence>
<dbReference type="GO" id="GO:0033553">
    <property type="term" value="C:rDNA heterochromatin"/>
    <property type="evidence" value="ECO:0007669"/>
    <property type="project" value="TreeGrafter"/>
</dbReference>
<reference evidence="15 16" key="1">
    <citation type="submission" date="2015-04" db="EMBL/GenBank/DDBJ databases">
        <authorList>
            <person name="Syromyatnikov M.Y."/>
            <person name="Popov V.N."/>
        </authorList>
    </citation>
    <scope>NUCLEOTIDE SEQUENCE [LARGE SCALE GENOMIC DNA]</scope>
</reference>
<evidence type="ECO:0000256" key="11">
    <source>
        <dbReference type="ARBA" id="ARBA00023163"/>
    </source>
</evidence>
<comment type="subcellular location">
    <subcellularLocation>
        <location evidence="1 13">Nucleus</location>
        <location evidence="1 13">Nucleolus</location>
    </subcellularLocation>
</comment>
<evidence type="ECO:0000256" key="10">
    <source>
        <dbReference type="ARBA" id="ARBA00023015"/>
    </source>
</evidence>
<dbReference type="GO" id="GO:0042149">
    <property type="term" value="P:cellular response to glucose starvation"/>
    <property type="evidence" value="ECO:0007669"/>
    <property type="project" value="TreeGrafter"/>
</dbReference>
<dbReference type="AlphaFoldDB" id="A0A1J1IYF9"/>
<dbReference type="InterPro" id="IPR029063">
    <property type="entry name" value="SAM-dependent_MTases_sf"/>
</dbReference>
<dbReference type="FunFam" id="3.40.50.150:FF:000068">
    <property type="entry name" value="Ribosomal RNA-processing protein 8"/>
    <property type="match status" value="1"/>
</dbReference>
<keyword evidence="8 13" id="KW-0949">S-adenosyl-L-methionine</keyword>
<dbReference type="GO" id="GO:0005677">
    <property type="term" value="C:chromatin silencing complex"/>
    <property type="evidence" value="ECO:0007669"/>
    <property type="project" value="TreeGrafter"/>
</dbReference>
<dbReference type="FunFam" id="1.10.10.2150:FF:000001">
    <property type="entry name" value="Ribosomal RNA-processing protein 8"/>
    <property type="match status" value="1"/>
</dbReference>
<dbReference type="GO" id="GO:0046015">
    <property type="term" value="P:regulation of transcription by glucose"/>
    <property type="evidence" value="ECO:0007669"/>
    <property type="project" value="TreeGrafter"/>
</dbReference>
<keyword evidence="7 13" id="KW-0808">Transferase</keyword>
<evidence type="ECO:0000256" key="5">
    <source>
        <dbReference type="ARBA" id="ARBA00022552"/>
    </source>
</evidence>
<dbReference type="Proteomes" id="UP000183832">
    <property type="component" value="Unassembled WGS sequence"/>
</dbReference>
<evidence type="ECO:0000313" key="16">
    <source>
        <dbReference type="Proteomes" id="UP000183832"/>
    </source>
</evidence>
<dbReference type="PANTHER" id="PTHR12787">
    <property type="entry name" value="RIBOSOMAL RNA-PROCESSING PROTEIN 8"/>
    <property type="match status" value="1"/>
</dbReference>
<evidence type="ECO:0000256" key="13">
    <source>
        <dbReference type="RuleBase" id="RU365074"/>
    </source>
</evidence>
<evidence type="ECO:0000256" key="3">
    <source>
        <dbReference type="ARBA" id="ARBA00020203"/>
    </source>
</evidence>
<evidence type="ECO:0000256" key="1">
    <source>
        <dbReference type="ARBA" id="ARBA00004604"/>
    </source>
</evidence>
<keyword evidence="9" id="KW-0156">Chromatin regulator</keyword>
<dbReference type="GO" id="GO:0005730">
    <property type="term" value="C:nucleolus"/>
    <property type="evidence" value="ECO:0007669"/>
    <property type="project" value="UniProtKB-SubCell"/>
</dbReference>
<evidence type="ECO:0000256" key="8">
    <source>
        <dbReference type="ARBA" id="ARBA00022691"/>
    </source>
</evidence>
<dbReference type="InterPro" id="IPR007823">
    <property type="entry name" value="RRP8"/>
</dbReference>
<keyword evidence="12 13" id="KW-0539">Nucleus</keyword>
<dbReference type="GO" id="GO:0032259">
    <property type="term" value="P:methylation"/>
    <property type="evidence" value="ECO:0007669"/>
    <property type="project" value="UniProtKB-KW"/>
</dbReference>
<keyword evidence="4" id="KW-0678">Repressor</keyword>
<accession>A0A1J1IYF9</accession>
<comment type="function">
    <text evidence="13">Probable methyltransferase required to silence rDNA.</text>
</comment>
<dbReference type="STRING" id="568069.A0A1J1IYF9"/>
<evidence type="ECO:0000256" key="4">
    <source>
        <dbReference type="ARBA" id="ARBA00022491"/>
    </source>
</evidence>
<dbReference type="EC" id="2.1.1.-" evidence="13"/>
<comment type="similarity">
    <text evidence="2 13">Belongs to the methyltransferase superfamily. RRP8 family.</text>
</comment>
<evidence type="ECO:0000256" key="7">
    <source>
        <dbReference type="ARBA" id="ARBA00022679"/>
    </source>
</evidence>
<dbReference type="PANTHER" id="PTHR12787:SF0">
    <property type="entry name" value="RIBOSOMAL RNA-PROCESSING PROTEIN 8"/>
    <property type="match status" value="1"/>
</dbReference>
<dbReference type="GO" id="GO:0000183">
    <property type="term" value="P:rDNA heterochromatin formation"/>
    <property type="evidence" value="ECO:0007669"/>
    <property type="project" value="TreeGrafter"/>
</dbReference>
<evidence type="ECO:0000256" key="14">
    <source>
        <dbReference type="SAM" id="MobiDB-lite"/>
    </source>
</evidence>
<keyword evidence="10" id="KW-0805">Transcription regulation</keyword>
<dbReference type="SUPFAM" id="SSF53335">
    <property type="entry name" value="S-adenosyl-L-methionine-dependent methyltransferases"/>
    <property type="match status" value="1"/>
</dbReference>